<proteinExistence type="predicted"/>
<dbReference type="InterPro" id="IPR015943">
    <property type="entry name" value="WD40/YVTN_repeat-like_dom_sf"/>
</dbReference>
<keyword evidence="1" id="KW-0472">Membrane</keyword>
<keyword evidence="1" id="KW-0812">Transmembrane</keyword>
<dbReference type="Proteomes" id="UP001153365">
    <property type="component" value="Unassembled WGS sequence"/>
</dbReference>
<dbReference type="InterPro" id="IPR011047">
    <property type="entry name" value="Quinoprotein_ADH-like_sf"/>
</dbReference>
<dbReference type="EMBL" id="CALTRL010003837">
    <property type="protein sequence ID" value="CAH7682074.1"/>
    <property type="molecule type" value="Genomic_DNA"/>
</dbReference>
<dbReference type="SUPFAM" id="SSF50998">
    <property type="entry name" value="Quinoprotein alcohol dehydrogenase-like"/>
    <property type="match status" value="1"/>
</dbReference>
<keyword evidence="3" id="KW-1185">Reference proteome</keyword>
<organism evidence="2 3">
    <name type="scientific">Phakopsora pachyrhizi</name>
    <name type="common">Asian soybean rust disease fungus</name>
    <dbReference type="NCBI Taxonomy" id="170000"/>
    <lineage>
        <taxon>Eukaryota</taxon>
        <taxon>Fungi</taxon>
        <taxon>Dikarya</taxon>
        <taxon>Basidiomycota</taxon>
        <taxon>Pucciniomycotina</taxon>
        <taxon>Pucciniomycetes</taxon>
        <taxon>Pucciniales</taxon>
        <taxon>Phakopsoraceae</taxon>
        <taxon>Phakopsora</taxon>
    </lineage>
</organism>
<gene>
    <name evidence="2" type="ORF">PPACK8108_LOCUS14776</name>
</gene>
<comment type="caution">
    <text evidence="2">The sequence shown here is derived from an EMBL/GenBank/DDBJ whole genome shotgun (WGS) entry which is preliminary data.</text>
</comment>
<feature type="transmembrane region" description="Helical" evidence="1">
    <location>
        <begin position="72"/>
        <end position="89"/>
    </location>
</feature>
<evidence type="ECO:0000313" key="3">
    <source>
        <dbReference type="Proteomes" id="UP001153365"/>
    </source>
</evidence>
<name>A0AAV0B8D1_PHAPC</name>
<evidence type="ECO:0000313" key="2">
    <source>
        <dbReference type="EMBL" id="CAH7682074.1"/>
    </source>
</evidence>
<evidence type="ECO:0000256" key="1">
    <source>
        <dbReference type="SAM" id="Phobius"/>
    </source>
</evidence>
<accession>A0AAV0B8D1</accession>
<keyword evidence="1" id="KW-1133">Transmembrane helix</keyword>
<dbReference type="Gene3D" id="2.130.10.10">
    <property type="entry name" value="YVTN repeat-like/Quinoprotein amine dehydrogenase"/>
    <property type="match status" value="1"/>
</dbReference>
<reference evidence="2" key="1">
    <citation type="submission" date="2022-06" db="EMBL/GenBank/DDBJ databases">
        <authorList>
            <consortium name="SYNGENTA / RWTH Aachen University"/>
        </authorList>
    </citation>
    <scope>NUCLEOTIDE SEQUENCE</scope>
</reference>
<sequence length="119" mass="12942">MVLFTSQPTTMVLHTSIRLHNAQTGRPIKSYMVLGIAVSPDSTFLGSVGGDRVVFYWDVTTCSIIRRFQMDLLAGVMYGVAAWIAVVVIDGQSLEWGELLEGYQQPGPSFTITPTGACV</sequence>
<dbReference type="AlphaFoldDB" id="A0AAV0B8D1"/>
<protein>
    <submittedName>
        <fullName evidence="2">Uncharacterized protein</fullName>
    </submittedName>
</protein>